<comment type="caution">
    <text evidence="2">The sequence shown here is derived from an EMBL/GenBank/DDBJ whole genome shotgun (WGS) entry which is preliminary data.</text>
</comment>
<organism evidence="2 3">
    <name type="scientific">Sphingobacterium corticibacter</name>
    <dbReference type="NCBI Taxonomy" id="2171749"/>
    <lineage>
        <taxon>Bacteria</taxon>
        <taxon>Pseudomonadati</taxon>
        <taxon>Bacteroidota</taxon>
        <taxon>Sphingobacteriia</taxon>
        <taxon>Sphingobacteriales</taxon>
        <taxon>Sphingobacteriaceae</taxon>
        <taxon>Sphingobacterium</taxon>
    </lineage>
</organism>
<dbReference type="Pfam" id="PF16267">
    <property type="entry name" value="DUF4920"/>
    <property type="match status" value="1"/>
</dbReference>
<evidence type="ECO:0000313" key="2">
    <source>
        <dbReference type="EMBL" id="PVH25487.1"/>
    </source>
</evidence>
<evidence type="ECO:0000256" key="1">
    <source>
        <dbReference type="SAM" id="SignalP"/>
    </source>
</evidence>
<keyword evidence="1" id="KW-0732">Signal</keyword>
<reference evidence="2 3" key="1">
    <citation type="submission" date="2018-04" db="EMBL/GenBank/DDBJ databases">
        <title>Sphingobacterium cortibacter sp. nov.</title>
        <authorList>
            <person name="Li Y."/>
        </authorList>
    </citation>
    <scope>NUCLEOTIDE SEQUENCE [LARGE SCALE GENOMIC DNA]</scope>
    <source>
        <strain evidence="2 3">2c-3</strain>
    </source>
</reference>
<accession>A0A2T8HJ55</accession>
<feature type="signal peptide" evidence="1">
    <location>
        <begin position="1"/>
        <end position="22"/>
    </location>
</feature>
<dbReference type="InterPro" id="IPR032577">
    <property type="entry name" value="DUF4920"/>
</dbReference>
<dbReference type="AlphaFoldDB" id="A0A2T8HJ55"/>
<gene>
    <name evidence="2" type="ORF">DC487_05930</name>
</gene>
<dbReference type="OrthoDB" id="129527at2"/>
<proteinExistence type="predicted"/>
<keyword evidence="3" id="KW-1185">Reference proteome</keyword>
<evidence type="ECO:0000313" key="3">
    <source>
        <dbReference type="Proteomes" id="UP000245627"/>
    </source>
</evidence>
<sequence length="160" mass="17291">MKKLFTLLFSVVAFATIGSAQQADIPAAQPGVQYGQKVDAQGAISVKALETALTKSNDFTGKVQGEVVQVCKKKGCFITLKREGNAEPIMVRFTDYGYFMPQDIVGKTVVLEGKGKVKETTVAKLQHDAKDLGKSEKEIAAIKKPKRDITFIADGVVVVK</sequence>
<dbReference type="Proteomes" id="UP000245627">
    <property type="component" value="Unassembled WGS sequence"/>
</dbReference>
<dbReference type="EMBL" id="QDKG01000002">
    <property type="protein sequence ID" value="PVH25487.1"/>
    <property type="molecule type" value="Genomic_DNA"/>
</dbReference>
<protein>
    <submittedName>
        <fullName evidence="2">DUF4920 domain-containing protein</fullName>
    </submittedName>
</protein>
<feature type="chain" id="PRO_5015488613" evidence="1">
    <location>
        <begin position="23"/>
        <end position="160"/>
    </location>
</feature>
<dbReference type="RefSeq" id="WP_116775060.1">
    <property type="nucleotide sequence ID" value="NZ_QDKG01000002.1"/>
</dbReference>
<name>A0A2T8HJ55_9SPHI</name>